<feature type="transmembrane region" description="Helical" evidence="9">
    <location>
        <begin position="177"/>
        <end position="200"/>
    </location>
</feature>
<dbReference type="Pfam" id="PF00005">
    <property type="entry name" value="ABC_tran"/>
    <property type="match status" value="1"/>
</dbReference>
<keyword evidence="5" id="KW-0547">Nucleotide-binding</keyword>
<dbReference type="Gene3D" id="3.40.50.300">
    <property type="entry name" value="P-loop containing nucleotide triphosphate hydrolases"/>
    <property type="match status" value="1"/>
</dbReference>
<dbReference type="InterPro" id="IPR036640">
    <property type="entry name" value="ABC1_TM_sf"/>
</dbReference>
<dbReference type="InterPro" id="IPR003439">
    <property type="entry name" value="ABC_transporter-like_ATP-bd"/>
</dbReference>
<keyword evidence="7 9" id="KW-1133">Transmembrane helix</keyword>
<dbReference type="InterPro" id="IPR003593">
    <property type="entry name" value="AAA+_ATPase"/>
</dbReference>
<dbReference type="EMBL" id="MGKT01000002">
    <property type="protein sequence ID" value="OGN31403.1"/>
    <property type="molecule type" value="Genomic_DNA"/>
</dbReference>
<keyword evidence="3" id="KW-1003">Cell membrane</keyword>
<evidence type="ECO:0000256" key="2">
    <source>
        <dbReference type="ARBA" id="ARBA00022448"/>
    </source>
</evidence>
<protein>
    <recommendedName>
        <fullName evidence="14">ABC transporter ATP-binding protein</fullName>
    </recommendedName>
</protein>
<evidence type="ECO:0000256" key="8">
    <source>
        <dbReference type="ARBA" id="ARBA00023136"/>
    </source>
</evidence>
<evidence type="ECO:0000256" key="4">
    <source>
        <dbReference type="ARBA" id="ARBA00022692"/>
    </source>
</evidence>
<feature type="domain" description="ABC transmembrane type-1" evidence="11">
    <location>
        <begin position="41"/>
        <end position="325"/>
    </location>
</feature>
<dbReference type="Gene3D" id="1.20.1560.10">
    <property type="entry name" value="ABC transporter type 1, transmembrane domain"/>
    <property type="match status" value="1"/>
</dbReference>
<evidence type="ECO:0000313" key="12">
    <source>
        <dbReference type="EMBL" id="OGN31403.1"/>
    </source>
</evidence>
<dbReference type="SUPFAM" id="SSF52540">
    <property type="entry name" value="P-loop containing nucleoside triphosphate hydrolases"/>
    <property type="match status" value="1"/>
</dbReference>
<dbReference type="GO" id="GO:0015421">
    <property type="term" value="F:ABC-type oligopeptide transporter activity"/>
    <property type="evidence" value="ECO:0007669"/>
    <property type="project" value="TreeGrafter"/>
</dbReference>
<dbReference type="InterPro" id="IPR011527">
    <property type="entry name" value="ABC1_TM_dom"/>
</dbReference>
<feature type="domain" description="ABC transporter" evidence="10">
    <location>
        <begin position="359"/>
        <end position="617"/>
    </location>
</feature>
<dbReference type="InterPro" id="IPR027417">
    <property type="entry name" value="P-loop_NTPase"/>
</dbReference>
<evidence type="ECO:0000259" key="10">
    <source>
        <dbReference type="PROSITE" id="PS50893"/>
    </source>
</evidence>
<dbReference type="GO" id="GO:0005524">
    <property type="term" value="F:ATP binding"/>
    <property type="evidence" value="ECO:0007669"/>
    <property type="project" value="UniProtKB-KW"/>
</dbReference>
<keyword evidence="8 9" id="KW-0472">Membrane</keyword>
<accession>A0A1F8H138</accession>
<evidence type="ECO:0008006" key="14">
    <source>
        <dbReference type="Google" id="ProtNLM"/>
    </source>
</evidence>
<sequence>MSDVIIISQVFYNEEAQAMKFHRQFLRQAWAIFGPLKWRMLLVLGVISLIQGMSLIGPYIQGTILDNISHGKAMAQTYWLIALAGTVWLVSHWVLQFPREMYEVQKVDFDIDERASDQTMVQMTSLSVGQHNTLHSGMKQSIINRGQTSMTALVNMFVYEIVPTISRAFIMTMAMCWLSMAMGLIVFSAIALFVWLTLWMNHTFKGDLKKLEKMWNQESKFRSEIIQHISHVLVNAQEKKARAEADAKYAETVAFAKPLWRRFLVFAYMKSMVIIVARVAVMALGAHYIYSGRHTFGTIVVFWAWSNNALDSVWNVGSLQRQIIRMWTSIRRYCEFLNMETDVKIISNPVVLDPVRGRIEVRNLSFMYDSRMAMSQDEEDEEKPKEVEKSKRPALIDVSFVIEPGETVAIVGESGSGKTTLANMLVRSSDPTSGQILIDGQDLRVLDLRKFRSKVGIVEQNVPLFDRSIRENILYGLNGKAKDVTEEELQRIAQISQISRFSHKLEKGFDTLIGERGIKLSGGERQRVGIARALIKDPAIIIFDEATSSLDAAVEAEIRDAINEASKGRTTVLIAHRFSTIRYANRIIVMEEGRVAGEGKHEDLYKSCPPYRRLVDHQVATI</sequence>
<comment type="caution">
    <text evidence="12">The sequence shown here is derived from an EMBL/GenBank/DDBJ whole genome shotgun (WGS) entry which is preliminary data.</text>
</comment>
<evidence type="ECO:0000259" key="11">
    <source>
        <dbReference type="PROSITE" id="PS50929"/>
    </source>
</evidence>
<dbReference type="GO" id="GO:0005886">
    <property type="term" value="C:plasma membrane"/>
    <property type="evidence" value="ECO:0007669"/>
    <property type="project" value="UniProtKB-SubCell"/>
</dbReference>
<comment type="subcellular location">
    <subcellularLocation>
        <location evidence="1">Cell membrane</location>
        <topology evidence="1">Multi-pass membrane protein</topology>
    </subcellularLocation>
</comment>
<feature type="transmembrane region" description="Helical" evidence="9">
    <location>
        <begin position="38"/>
        <end position="57"/>
    </location>
</feature>
<dbReference type="PROSITE" id="PS00211">
    <property type="entry name" value="ABC_TRANSPORTER_1"/>
    <property type="match status" value="1"/>
</dbReference>
<keyword evidence="4 9" id="KW-0812">Transmembrane</keyword>
<dbReference type="PROSITE" id="PS50929">
    <property type="entry name" value="ABC_TM1F"/>
    <property type="match status" value="1"/>
</dbReference>
<feature type="transmembrane region" description="Helical" evidence="9">
    <location>
        <begin position="267"/>
        <end position="290"/>
    </location>
</feature>
<keyword evidence="2" id="KW-0813">Transport</keyword>
<evidence type="ECO:0000256" key="3">
    <source>
        <dbReference type="ARBA" id="ARBA00022475"/>
    </source>
</evidence>
<evidence type="ECO:0000256" key="9">
    <source>
        <dbReference type="SAM" id="Phobius"/>
    </source>
</evidence>
<name>A0A1F8H138_9BACT</name>
<dbReference type="FunFam" id="3.40.50.300:FF:000221">
    <property type="entry name" value="Multidrug ABC transporter ATP-binding protein"/>
    <property type="match status" value="1"/>
</dbReference>
<feature type="transmembrane region" description="Helical" evidence="9">
    <location>
        <begin position="152"/>
        <end position="171"/>
    </location>
</feature>
<feature type="transmembrane region" description="Helical" evidence="9">
    <location>
        <begin position="77"/>
        <end position="95"/>
    </location>
</feature>
<dbReference type="AlphaFoldDB" id="A0A1F8H138"/>
<dbReference type="SMART" id="SM00382">
    <property type="entry name" value="AAA"/>
    <property type="match status" value="1"/>
</dbReference>
<evidence type="ECO:0000256" key="7">
    <source>
        <dbReference type="ARBA" id="ARBA00022989"/>
    </source>
</evidence>
<dbReference type="InterPro" id="IPR017871">
    <property type="entry name" value="ABC_transporter-like_CS"/>
</dbReference>
<reference evidence="12 13" key="1">
    <citation type="journal article" date="2016" name="Nat. Commun.">
        <title>Thousands of microbial genomes shed light on interconnected biogeochemical processes in an aquifer system.</title>
        <authorList>
            <person name="Anantharaman K."/>
            <person name="Brown C.T."/>
            <person name="Hug L.A."/>
            <person name="Sharon I."/>
            <person name="Castelle C.J."/>
            <person name="Probst A.J."/>
            <person name="Thomas B.C."/>
            <person name="Singh A."/>
            <person name="Wilkins M.J."/>
            <person name="Karaoz U."/>
            <person name="Brodie E.L."/>
            <person name="Williams K.H."/>
            <person name="Hubbard S.S."/>
            <person name="Banfield J.F."/>
        </authorList>
    </citation>
    <scope>NUCLEOTIDE SEQUENCE [LARGE SCALE GENOMIC DNA]</scope>
</reference>
<dbReference type="InterPro" id="IPR039421">
    <property type="entry name" value="Type_1_exporter"/>
</dbReference>
<dbReference type="PROSITE" id="PS50893">
    <property type="entry name" value="ABC_TRANSPORTER_2"/>
    <property type="match status" value="1"/>
</dbReference>
<evidence type="ECO:0000313" key="13">
    <source>
        <dbReference type="Proteomes" id="UP000177111"/>
    </source>
</evidence>
<evidence type="ECO:0000256" key="5">
    <source>
        <dbReference type="ARBA" id="ARBA00022741"/>
    </source>
</evidence>
<dbReference type="SUPFAM" id="SSF90123">
    <property type="entry name" value="ABC transporter transmembrane region"/>
    <property type="match status" value="1"/>
</dbReference>
<evidence type="ECO:0000256" key="6">
    <source>
        <dbReference type="ARBA" id="ARBA00022840"/>
    </source>
</evidence>
<gene>
    <name evidence="12" type="ORF">A3I96_01035</name>
</gene>
<keyword evidence="6" id="KW-0067">ATP-binding</keyword>
<proteinExistence type="predicted"/>
<dbReference type="PANTHER" id="PTHR43394">
    <property type="entry name" value="ATP-DEPENDENT PERMEASE MDL1, MITOCHONDRIAL"/>
    <property type="match status" value="1"/>
</dbReference>
<dbReference type="GO" id="GO:0016887">
    <property type="term" value="F:ATP hydrolysis activity"/>
    <property type="evidence" value="ECO:0007669"/>
    <property type="project" value="InterPro"/>
</dbReference>
<dbReference type="Proteomes" id="UP000177111">
    <property type="component" value="Unassembled WGS sequence"/>
</dbReference>
<organism evidence="12 13">
    <name type="scientific">Candidatus Yanofskybacteria bacterium RIFCSPLOWO2_02_FULL_44_18</name>
    <dbReference type="NCBI Taxonomy" id="1802705"/>
    <lineage>
        <taxon>Bacteria</taxon>
        <taxon>Candidatus Yanofskyibacteriota</taxon>
    </lineage>
</organism>
<evidence type="ECO:0000256" key="1">
    <source>
        <dbReference type="ARBA" id="ARBA00004651"/>
    </source>
</evidence>
<dbReference type="PANTHER" id="PTHR43394:SF1">
    <property type="entry name" value="ATP-BINDING CASSETTE SUB-FAMILY B MEMBER 10, MITOCHONDRIAL"/>
    <property type="match status" value="1"/>
</dbReference>